<evidence type="ECO:0000256" key="3">
    <source>
        <dbReference type="ARBA" id="ARBA00047645"/>
    </source>
</evidence>
<dbReference type="STRING" id="623281.SAMN05421747_103109"/>
<gene>
    <name evidence="7" type="ORF">SAMN05421747_103109</name>
</gene>
<keyword evidence="8" id="KW-1185">Reference proteome</keyword>
<dbReference type="SUPFAM" id="SSF54975">
    <property type="entry name" value="Acylphosphatase/BLUF domain-like"/>
    <property type="match status" value="1"/>
</dbReference>
<evidence type="ECO:0000256" key="1">
    <source>
        <dbReference type="ARBA" id="ARBA00005614"/>
    </source>
</evidence>
<evidence type="ECO:0000256" key="2">
    <source>
        <dbReference type="ARBA" id="ARBA00012150"/>
    </source>
</evidence>
<sequence>MNEKKHLNITVHGKVQGVFFRLTTKAVADQLGVKGTAQNRPDGTVYIEAEGDDFALEEFLDWCREGPEKAEVEKVDHVEGEMKNYRNFEVIRKTQG</sequence>
<comment type="catalytic activity">
    <reaction evidence="3 4">
        <text>an acyl phosphate + H2O = a carboxylate + phosphate + H(+)</text>
        <dbReference type="Rhea" id="RHEA:14965"/>
        <dbReference type="ChEBI" id="CHEBI:15377"/>
        <dbReference type="ChEBI" id="CHEBI:15378"/>
        <dbReference type="ChEBI" id="CHEBI:29067"/>
        <dbReference type="ChEBI" id="CHEBI:43474"/>
        <dbReference type="ChEBI" id="CHEBI:59918"/>
        <dbReference type="EC" id="3.6.1.7"/>
    </reaction>
</comment>
<dbReference type="PROSITE" id="PS51160">
    <property type="entry name" value="ACYLPHOSPHATASE_3"/>
    <property type="match status" value="1"/>
</dbReference>
<dbReference type="PANTHER" id="PTHR47268">
    <property type="entry name" value="ACYLPHOSPHATASE"/>
    <property type="match status" value="1"/>
</dbReference>
<feature type="active site" evidence="4">
    <location>
        <position position="39"/>
    </location>
</feature>
<evidence type="ECO:0000256" key="4">
    <source>
        <dbReference type="PROSITE-ProRule" id="PRU00520"/>
    </source>
</evidence>
<dbReference type="Proteomes" id="UP000199577">
    <property type="component" value="Unassembled WGS sequence"/>
</dbReference>
<protein>
    <recommendedName>
        <fullName evidence="2 4">acylphosphatase</fullName>
        <ecNumber evidence="2 4">3.6.1.7</ecNumber>
    </recommendedName>
</protein>
<dbReference type="Pfam" id="PF00708">
    <property type="entry name" value="Acylphosphatase"/>
    <property type="match status" value="1"/>
</dbReference>
<dbReference type="EC" id="3.6.1.7" evidence="2 4"/>
<dbReference type="InterPro" id="IPR017968">
    <property type="entry name" value="Acylphosphatase_CS"/>
</dbReference>
<evidence type="ECO:0000313" key="8">
    <source>
        <dbReference type="Proteomes" id="UP000199577"/>
    </source>
</evidence>
<dbReference type="PANTHER" id="PTHR47268:SF4">
    <property type="entry name" value="ACYLPHOSPHATASE"/>
    <property type="match status" value="1"/>
</dbReference>
<evidence type="ECO:0000313" key="7">
    <source>
        <dbReference type="EMBL" id="SFC01799.1"/>
    </source>
</evidence>
<dbReference type="RefSeq" id="WP_090971910.1">
    <property type="nucleotide sequence ID" value="NZ_FOLL01000003.1"/>
</dbReference>
<dbReference type="PROSITE" id="PS00150">
    <property type="entry name" value="ACYLPHOSPHATASE_1"/>
    <property type="match status" value="1"/>
</dbReference>
<dbReference type="GO" id="GO:0003998">
    <property type="term" value="F:acylphosphatase activity"/>
    <property type="evidence" value="ECO:0007669"/>
    <property type="project" value="UniProtKB-EC"/>
</dbReference>
<dbReference type="Gene3D" id="3.30.70.100">
    <property type="match status" value="1"/>
</dbReference>
<organism evidence="7 8">
    <name type="scientific">Parapedobacter composti</name>
    <dbReference type="NCBI Taxonomy" id="623281"/>
    <lineage>
        <taxon>Bacteria</taxon>
        <taxon>Pseudomonadati</taxon>
        <taxon>Bacteroidota</taxon>
        <taxon>Sphingobacteriia</taxon>
        <taxon>Sphingobacteriales</taxon>
        <taxon>Sphingobacteriaceae</taxon>
        <taxon>Parapedobacter</taxon>
    </lineage>
</organism>
<dbReference type="AlphaFoldDB" id="A0A1I1FQG0"/>
<dbReference type="OrthoDB" id="9808093at2"/>
<feature type="domain" description="Acylphosphatase-like" evidence="6">
    <location>
        <begin position="6"/>
        <end position="92"/>
    </location>
</feature>
<evidence type="ECO:0000256" key="5">
    <source>
        <dbReference type="RuleBase" id="RU004168"/>
    </source>
</evidence>
<dbReference type="InterPro" id="IPR001792">
    <property type="entry name" value="Acylphosphatase-like_dom"/>
</dbReference>
<dbReference type="InterPro" id="IPR036046">
    <property type="entry name" value="Acylphosphatase-like_dom_sf"/>
</dbReference>
<keyword evidence="4" id="KW-0378">Hydrolase</keyword>
<evidence type="ECO:0000259" key="6">
    <source>
        <dbReference type="PROSITE" id="PS51160"/>
    </source>
</evidence>
<dbReference type="EMBL" id="FOLL01000003">
    <property type="protein sequence ID" value="SFC01799.1"/>
    <property type="molecule type" value="Genomic_DNA"/>
</dbReference>
<proteinExistence type="inferred from homology"/>
<dbReference type="InterPro" id="IPR020456">
    <property type="entry name" value="Acylphosphatase"/>
</dbReference>
<comment type="similarity">
    <text evidence="1 5">Belongs to the acylphosphatase family.</text>
</comment>
<reference evidence="7 8" key="1">
    <citation type="submission" date="2016-10" db="EMBL/GenBank/DDBJ databases">
        <authorList>
            <person name="de Groot N.N."/>
        </authorList>
    </citation>
    <scope>NUCLEOTIDE SEQUENCE [LARGE SCALE GENOMIC DNA]</scope>
    <source>
        <strain evidence="7 8">DSM 22900</strain>
    </source>
</reference>
<accession>A0A1I1FQG0</accession>
<feature type="active site" evidence="4">
    <location>
        <position position="21"/>
    </location>
</feature>
<name>A0A1I1FQG0_9SPHI</name>